<evidence type="ECO:0000313" key="2">
    <source>
        <dbReference type="EMBL" id="GGH18651.1"/>
    </source>
</evidence>
<feature type="transmembrane region" description="Helical" evidence="1">
    <location>
        <begin position="15"/>
        <end position="33"/>
    </location>
</feature>
<evidence type="ECO:0008006" key="4">
    <source>
        <dbReference type="Google" id="ProtNLM"/>
    </source>
</evidence>
<accession>A0ABQ1YAV0</accession>
<keyword evidence="1" id="KW-0472">Membrane</keyword>
<evidence type="ECO:0000313" key="3">
    <source>
        <dbReference type="Proteomes" id="UP000659344"/>
    </source>
</evidence>
<comment type="caution">
    <text evidence="2">The sequence shown here is derived from an EMBL/GenBank/DDBJ whole genome shotgun (WGS) entry which is preliminary data.</text>
</comment>
<keyword evidence="1" id="KW-0812">Transmembrane</keyword>
<dbReference type="EMBL" id="BMFT01000001">
    <property type="protein sequence ID" value="GGH18651.1"/>
    <property type="molecule type" value="Genomic_DNA"/>
</dbReference>
<sequence>MGNIQLGSLLLNGRLVMYLTFGAIGWLVLHYRLRHNPERNRFMSYAGNAFWIWMLVWKGSFILLSPVEFIETPISLLYFDGGKRGEWLASIIAICYLWYRSRKLHLPANEWMDIGLWFITGCWLLYPFLQFIAGNEPALYDSLSVLWSGLFLLILFLTRRTSRFGDRTGYAIWFLLGHVLLQFMHPDRTLWLLSFSRLQMICIATATGLAGWSIFREKNEKGS</sequence>
<proteinExistence type="predicted"/>
<dbReference type="RefSeq" id="WP_188537255.1">
    <property type="nucleotide sequence ID" value="NZ_BMFT01000001.1"/>
</dbReference>
<dbReference type="Proteomes" id="UP000659344">
    <property type="component" value="Unassembled WGS sequence"/>
</dbReference>
<name>A0ABQ1YAV0_9BACL</name>
<feature type="transmembrane region" description="Helical" evidence="1">
    <location>
        <begin position="169"/>
        <end position="185"/>
    </location>
</feature>
<keyword evidence="3" id="KW-1185">Reference proteome</keyword>
<keyword evidence="1" id="KW-1133">Transmembrane helix</keyword>
<evidence type="ECO:0000256" key="1">
    <source>
        <dbReference type="SAM" id="Phobius"/>
    </source>
</evidence>
<feature type="transmembrane region" description="Helical" evidence="1">
    <location>
        <begin position="111"/>
        <end position="132"/>
    </location>
</feature>
<reference evidence="3" key="1">
    <citation type="journal article" date="2019" name="Int. J. Syst. Evol. Microbiol.">
        <title>The Global Catalogue of Microorganisms (GCM) 10K type strain sequencing project: providing services to taxonomists for standard genome sequencing and annotation.</title>
        <authorList>
            <consortium name="The Broad Institute Genomics Platform"/>
            <consortium name="The Broad Institute Genome Sequencing Center for Infectious Disease"/>
            <person name="Wu L."/>
            <person name="Ma J."/>
        </authorList>
    </citation>
    <scope>NUCLEOTIDE SEQUENCE [LARGE SCALE GENOMIC DNA]</scope>
    <source>
        <strain evidence="3">CGMCC 1.12769</strain>
    </source>
</reference>
<protein>
    <recommendedName>
        <fullName evidence="4">Prolipoprotein diacylglyceryl transferase</fullName>
    </recommendedName>
</protein>
<feature type="transmembrane region" description="Helical" evidence="1">
    <location>
        <begin position="138"/>
        <end position="157"/>
    </location>
</feature>
<gene>
    <name evidence="2" type="ORF">GCM10008013_14770</name>
</gene>
<feature type="transmembrane region" description="Helical" evidence="1">
    <location>
        <begin position="191"/>
        <end position="215"/>
    </location>
</feature>
<feature type="transmembrane region" description="Helical" evidence="1">
    <location>
        <begin position="84"/>
        <end position="99"/>
    </location>
</feature>
<feature type="transmembrane region" description="Helical" evidence="1">
    <location>
        <begin position="45"/>
        <end position="64"/>
    </location>
</feature>
<organism evidence="2 3">
    <name type="scientific">Paenibacillus segetis</name>
    <dbReference type="NCBI Taxonomy" id="1325360"/>
    <lineage>
        <taxon>Bacteria</taxon>
        <taxon>Bacillati</taxon>
        <taxon>Bacillota</taxon>
        <taxon>Bacilli</taxon>
        <taxon>Bacillales</taxon>
        <taxon>Paenibacillaceae</taxon>
        <taxon>Paenibacillus</taxon>
    </lineage>
</organism>